<accession>A0A381SVB0</accession>
<name>A0A381SVB0_9ZZZZ</name>
<dbReference type="PROSITE" id="PS50005">
    <property type="entry name" value="TPR"/>
    <property type="match status" value="2"/>
</dbReference>
<dbReference type="SMART" id="SM00028">
    <property type="entry name" value="TPR"/>
    <property type="match status" value="5"/>
</dbReference>
<reference evidence="2" key="1">
    <citation type="submission" date="2018-05" db="EMBL/GenBank/DDBJ databases">
        <authorList>
            <person name="Lanie J.A."/>
            <person name="Ng W.-L."/>
            <person name="Kazmierczak K.M."/>
            <person name="Andrzejewski T.M."/>
            <person name="Davidsen T.M."/>
            <person name="Wayne K.J."/>
            <person name="Tettelin H."/>
            <person name="Glass J.I."/>
            <person name="Rusch D."/>
            <person name="Podicherti R."/>
            <person name="Tsui H.-C.T."/>
            <person name="Winkler M.E."/>
        </authorList>
    </citation>
    <scope>NUCLEOTIDE SEQUENCE</scope>
</reference>
<dbReference type="EMBL" id="UINC01003626">
    <property type="protein sequence ID" value="SVA07952.1"/>
    <property type="molecule type" value="Genomic_DNA"/>
</dbReference>
<dbReference type="PROSITE" id="PS51272">
    <property type="entry name" value="SLH"/>
    <property type="match status" value="1"/>
</dbReference>
<dbReference type="SUPFAM" id="SSF48452">
    <property type="entry name" value="TPR-like"/>
    <property type="match status" value="1"/>
</dbReference>
<dbReference type="PANTHER" id="PTHR47682:SF1">
    <property type="entry name" value="TETRATRICOPEPTIDE REPEAT (TPR)-CONTAINING PROTEIN"/>
    <property type="match status" value="1"/>
</dbReference>
<dbReference type="InterPro" id="IPR001119">
    <property type="entry name" value="SLH_dom"/>
</dbReference>
<dbReference type="Gene3D" id="1.25.40.10">
    <property type="entry name" value="Tetratricopeptide repeat domain"/>
    <property type="match status" value="1"/>
</dbReference>
<proteinExistence type="predicted"/>
<dbReference type="PANTHER" id="PTHR47682">
    <property type="entry name" value="TETRATRICOPEPTIDE REPEAT (TPR)-CONTAINING PROTEIN"/>
    <property type="match status" value="1"/>
</dbReference>
<dbReference type="InterPro" id="IPR011990">
    <property type="entry name" value="TPR-like_helical_dom_sf"/>
</dbReference>
<evidence type="ECO:0000313" key="2">
    <source>
        <dbReference type="EMBL" id="SVA07952.1"/>
    </source>
</evidence>
<gene>
    <name evidence="2" type="ORF">METZ01_LOCUS60806</name>
</gene>
<organism evidence="2">
    <name type="scientific">marine metagenome</name>
    <dbReference type="NCBI Taxonomy" id="408172"/>
    <lineage>
        <taxon>unclassified sequences</taxon>
        <taxon>metagenomes</taxon>
        <taxon>ecological metagenomes</taxon>
    </lineage>
</organism>
<dbReference type="Pfam" id="PF00395">
    <property type="entry name" value="SLH"/>
    <property type="match status" value="1"/>
</dbReference>
<sequence length="485" mass="53446">MLKKITGMKPNDKGLNREKLLVRKALAFMEFGFTWAKCGLVFLLATSFLISGCTSTSIPITPSTPQYLDYLFPNVPEYLLGQAGVQHHNEAWGALQAGYLTQASTGFKRALNGKREFFPALAGLGYVALAERQPALALERFREVLVDEPNYVPAWVGQAEALLLSSMEFEALGAYEKALGFDSSLDTVRRRVEVLRFRRLQSLITTAQAADADGLQVAAARAYREALEISPESAYLYRGLAAMEREIGNIDSALDNITRANSLEPDNPSGFIFQGEILESMGDLDGAEQAYSEASRIEPSNVNTDRLATLLARLTLSRLPPSYRTISDSVSVTRGELAALVGVRLSSLLSILPRDETILVTDTRGHWADPWIRTVAQTGVMEVFPNHTFEPSRTLRRGELAKVVDSLLTIIRNRFPENVFNWKNQNIDFSDLLPQNIQYESAAIAVASGVMSQLQDGTFQLTGLVSGQDAAKVVDRILEIYDEAA</sequence>
<feature type="domain" description="SLH" evidence="1">
    <location>
        <begin position="355"/>
        <end position="418"/>
    </location>
</feature>
<evidence type="ECO:0000259" key="1">
    <source>
        <dbReference type="PROSITE" id="PS51272"/>
    </source>
</evidence>
<dbReference type="InterPro" id="IPR019734">
    <property type="entry name" value="TPR_rpt"/>
</dbReference>
<protein>
    <recommendedName>
        <fullName evidence="1">SLH domain-containing protein</fullName>
    </recommendedName>
</protein>
<dbReference type="AlphaFoldDB" id="A0A381SVB0"/>